<dbReference type="Gene3D" id="2.150.10.10">
    <property type="entry name" value="Serralysin-like metalloprotease, C-terminal"/>
    <property type="match status" value="6"/>
</dbReference>
<evidence type="ECO:0000259" key="14">
    <source>
        <dbReference type="Pfam" id="PF13018"/>
    </source>
</evidence>
<dbReference type="Gene3D" id="3.30.1300.30">
    <property type="entry name" value="GSPII I/J protein-like"/>
    <property type="match status" value="1"/>
</dbReference>
<evidence type="ECO:0000313" key="16">
    <source>
        <dbReference type="Proteomes" id="UP001501083"/>
    </source>
</evidence>
<dbReference type="SUPFAM" id="SSF101967">
    <property type="entry name" value="Adhesin YadA, collagen-binding domain"/>
    <property type="match status" value="3"/>
</dbReference>
<dbReference type="Pfam" id="PF05658">
    <property type="entry name" value="YadA_head"/>
    <property type="match status" value="7"/>
</dbReference>
<dbReference type="SUPFAM" id="SSF54523">
    <property type="entry name" value="Pili subunits"/>
    <property type="match status" value="1"/>
</dbReference>
<dbReference type="InterPro" id="IPR045584">
    <property type="entry name" value="Pilin-like"/>
</dbReference>
<evidence type="ECO:0000256" key="10">
    <source>
        <dbReference type="ARBA" id="ARBA00023237"/>
    </source>
</evidence>
<evidence type="ECO:0008006" key="17">
    <source>
        <dbReference type="Google" id="ProtNLM"/>
    </source>
</evidence>
<keyword evidence="8" id="KW-0653">Protein transport</keyword>
<feature type="domain" description="Trimeric autotransporter adhesin YadA-like head" evidence="12">
    <location>
        <begin position="130"/>
        <end position="156"/>
    </location>
</feature>
<evidence type="ECO:0000259" key="12">
    <source>
        <dbReference type="Pfam" id="PF05658"/>
    </source>
</evidence>
<dbReference type="InterPro" id="IPR008635">
    <property type="entry name" value="Coiled_stalk_dom"/>
</dbReference>
<gene>
    <name evidence="15" type="ORF">GCM10025759_00480</name>
</gene>
<dbReference type="Pfam" id="PF03895">
    <property type="entry name" value="YadA_anchor"/>
    <property type="match status" value="1"/>
</dbReference>
<evidence type="ECO:0000256" key="9">
    <source>
        <dbReference type="ARBA" id="ARBA00023136"/>
    </source>
</evidence>
<name>A0ABP9KVV1_9GAMM</name>
<dbReference type="InterPro" id="IPR005594">
    <property type="entry name" value="YadA_C"/>
</dbReference>
<keyword evidence="7" id="KW-0732">Signal</keyword>
<protein>
    <recommendedName>
        <fullName evidence="17">Adhesin</fullName>
    </recommendedName>
</protein>
<feature type="domain" description="Trimeric autotransporter adhesin YadA-like head" evidence="12">
    <location>
        <begin position="258"/>
        <end position="284"/>
    </location>
</feature>
<dbReference type="InterPro" id="IPR011049">
    <property type="entry name" value="Serralysin-like_metalloprot_C"/>
</dbReference>
<dbReference type="Pfam" id="PF05662">
    <property type="entry name" value="YadA_stalk"/>
    <property type="match status" value="5"/>
</dbReference>
<evidence type="ECO:0000256" key="5">
    <source>
        <dbReference type="ARBA" id="ARBA00022452"/>
    </source>
</evidence>
<feature type="domain" description="Trimeric autotransporter adhesin YadA-like head" evidence="12">
    <location>
        <begin position="107"/>
        <end position="127"/>
    </location>
</feature>
<feature type="domain" description="Trimeric autotransporter adhesin YadA-like stalk" evidence="13">
    <location>
        <begin position="393"/>
        <end position="430"/>
    </location>
</feature>
<evidence type="ECO:0000256" key="6">
    <source>
        <dbReference type="ARBA" id="ARBA00022692"/>
    </source>
</evidence>
<feature type="domain" description="Trimeric autotransporter adhesin YadA-like stalk" evidence="13">
    <location>
        <begin position="526"/>
        <end position="566"/>
    </location>
</feature>
<keyword evidence="5" id="KW-1134">Transmembrane beta strand</keyword>
<evidence type="ECO:0000313" key="15">
    <source>
        <dbReference type="EMBL" id="GAA5066762.1"/>
    </source>
</evidence>
<dbReference type="EMBL" id="BAABKY010000001">
    <property type="protein sequence ID" value="GAA5066762.1"/>
    <property type="molecule type" value="Genomic_DNA"/>
</dbReference>
<dbReference type="CDD" id="cd12820">
    <property type="entry name" value="LbR_YadA-like"/>
    <property type="match status" value="2"/>
</dbReference>
<keyword evidence="10" id="KW-0998">Cell outer membrane</keyword>
<comment type="caution">
    <text evidence="15">The sequence shown here is derived from an EMBL/GenBank/DDBJ whole genome shotgun (WGS) entry which is preliminary data.</text>
</comment>
<feature type="domain" description="Trimeric autotransporter adhesin YadA-like head" evidence="12">
    <location>
        <begin position="228"/>
        <end position="253"/>
    </location>
</feature>
<organism evidence="15 16">
    <name type="scientific">Lysobacter panacisoli</name>
    <dbReference type="NCBI Taxonomy" id="1255263"/>
    <lineage>
        <taxon>Bacteria</taxon>
        <taxon>Pseudomonadati</taxon>
        <taxon>Pseudomonadota</taxon>
        <taxon>Gammaproteobacteria</taxon>
        <taxon>Lysobacterales</taxon>
        <taxon>Lysobacteraceae</taxon>
        <taxon>Lysobacter</taxon>
    </lineage>
</organism>
<evidence type="ECO:0000259" key="13">
    <source>
        <dbReference type="Pfam" id="PF05662"/>
    </source>
</evidence>
<evidence type="ECO:0000259" key="11">
    <source>
        <dbReference type="Pfam" id="PF03895"/>
    </source>
</evidence>
<reference evidence="16" key="1">
    <citation type="journal article" date="2019" name="Int. J. Syst. Evol. Microbiol.">
        <title>The Global Catalogue of Microorganisms (GCM) 10K type strain sequencing project: providing services to taxonomists for standard genome sequencing and annotation.</title>
        <authorList>
            <consortium name="The Broad Institute Genomics Platform"/>
            <consortium name="The Broad Institute Genome Sequencing Center for Infectious Disease"/>
            <person name="Wu L."/>
            <person name="Ma J."/>
        </authorList>
    </citation>
    <scope>NUCLEOTIDE SEQUENCE [LARGE SCALE GENOMIC DNA]</scope>
    <source>
        <strain evidence="16">JCM 19212</strain>
    </source>
</reference>
<accession>A0ABP9KVV1</accession>
<evidence type="ECO:0000256" key="4">
    <source>
        <dbReference type="ARBA" id="ARBA00022448"/>
    </source>
</evidence>
<comment type="subcellular location">
    <subcellularLocation>
        <location evidence="2">Cell outer membrane</location>
    </subcellularLocation>
    <subcellularLocation>
        <location evidence="1">Cell surface</location>
    </subcellularLocation>
</comment>
<evidence type="ECO:0000256" key="3">
    <source>
        <dbReference type="ARBA" id="ARBA00005848"/>
    </source>
</evidence>
<feature type="domain" description="Trimeric autotransporter adhesin YadA-like head" evidence="12">
    <location>
        <begin position="325"/>
        <end position="351"/>
    </location>
</feature>
<dbReference type="Pfam" id="PF13018">
    <property type="entry name" value="ESPR"/>
    <property type="match status" value="1"/>
</dbReference>
<feature type="domain" description="Trimeric autotransporter adhesin YadA-like stalk" evidence="13">
    <location>
        <begin position="908"/>
        <end position="944"/>
    </location>
</feature>
<dbReference type="InterPro" id="IPR024973">
    <property type="entry name" value="ESPR"/>
</dbReference>
<sequence length="1037" mass="101086">MNTIYRIVWNASTGSWVVASEMAKGRKKASSRTATLAAAVMLGMSGLASAGSLDGGSAPGINSEAIGNATSGGTDSIAIGSSTLRTDANGQAAIAIGQNQHANGKWDVALGADSTTSGIASVAIGQGVTANQDQAVAIGQGSQSTGLAAVAMGANAKGAGTNAVALGANANSASANAVALGFNTMAQTSAVAIGDQSVASGSMSIAMGKSAQVSGLNSVAIGGSTLVTGMQSVGLGQAASVDANSAIAIGTGAKVTGASSSYAVAMGANSDATGVGAVAIGNSAKASKGIAVGDGAQAAQGAVVLGAAAQATAIGGSAIGNQSTASGIVGTALGVAAQANDDYSVALGSYSVSAAPVATSSAIIAGRTYNFAGATPTATVSVGGGVQAPYRTITNVAAGRIDASSTDAVNGSELFATNTQVGINTAATNGLAGVLGTTVNPATGAVNAPTYALANAGAISGMPGAATNVVNGFAKVDAALGAMKTSIVNGTVGLVQQDPTTRDITVAKATDGTKVNFAGTAGDRVLTGVADGAISSTSNEAINGSQLYATNQTAIGLATALGGGAVADPVTGTVAAPSYALTNADAITNDTTGAATDVGAGFGKVNAALGTMNTSIANIANGTMGLVQQDATSRLITVAKDTDGTQVSFAGTAGDRVLAGVAAGTADTDAVNVSQLRQIKAQAAGAGERSVKYKWNDTNNDGVIDPGEVDYSVAMLEGAQSTDGGVTDGTSITNLHRGAVSALSTDAINGSQLYGTANSIATHLGGGAAVQTDGTVSAPAYTLANASGGTTTYNNVGDALGNLDQRTTGNTTQINNLDGRVTNIEGDVTDIRNDITNIDGRVTNVEGDVTNLDNRVTNVEGDVTNLTTQINNGGVGLVKQSTPDGVVTVAGSTGGNEVSVAGTGGPRRISGVAPGTQDTDAVNLGQIRQTAAQTLGEANAYTDRRVDDWGYAMDHRIDAVNRQANRGIAAASALVNVTPYVPGHTVLNAGVATYRGEGALGVGVSRWTKDGRVNFNAGVSAAQNDEPIYRVGIGVIF</sequence>
<keyword evidence="16" id="KW-1185">Reference proteome</keyword>
<proteinExistence type="inferred from homology"/>
<dbReference type="InterPro" id="IPR018247">
    <property type="entry name" value="EF_Hand_1_Ca_BS"/>
</dbReference>
<keyword evidence="6" id="KW-0812">Transmembrane</keyword>
<dbReference type="InterPro" id="IPR008640">
    <property type="entry name" value="Adhesin_Head_dom"/>
</dbReference>
<feature type="domain" description="Trimeric autotransporter adhesin YadA-like stalk" evidence="13">
    <location>
        <begin position="732"/>
        <end position="772"/>
    </location>
</feature>
<feature type="domain" description="Trimeric autotransporter adhesin YadA-like head" evidence="12">
    <location>
        <begin position="160"/>
        <end position="184"/>
    </location>
</feature>
<evidence type="ECO:0000256" key="2">
    <source>
        <dbReference type="ARBA" id="ARBA00004442"/>
    </source>
</evidence>
<keyword evidence="4" id="KW-0813">Transport</keyword>
<evidence type="ECO:0000256" key="8">
    <source>
        <dbReference type="ARBA" id="ARBA00022927"/>
    </source>
</evidence>
<dbReference type="Proteomes" id="UP001501083">
    <property type="component" value="Unassembled WGS sequence"/>
</dbReference>
<dbReference type="PROSITE" id="PS00018">
    <property type="entry name" value="EF_HAND_1"/>
    <property type="match status" value="1"/>
</dbReference>
<feature type="domain" description="Trimeric autotransporter adhesin YadA-like stalk" evidence="13">
    <location>
        <begin position="660"/>
        <end position="690"/>
    </location>
</feature>
<evidence type="ECO:0000256" key="7">
    <source>
        <dbReference type="ARBA" id="ARBA00022729"/>
    </source>
</evidence>
<feature type="domain" description="ESPR" evidence="14">
    <location>
        <begin position="1"/>
        <end position="48"/>
    </location>
</feature>
<dbReference type="Gene3D" id="1.20.5.2280">
    <property type="match status" value="1"/>
</dbReference>
<evidence type="ECO:0000256" key="1">
    <source>
        <dbReference type="ARBA" id="ARBA00004241"/>
    </source>
</evidence>
<keyword evidence="9" id="KW-0472">Membrane</keyword>
<feature type="domain" description="Trimeric autotransporter adhesin YadA-like C-terminal membrane anchor" evidence="11">
    <location>
        <begin position="978"/>
        <end position="1034"/>
    </location>
</feature>
<dbReference type="Gene3D" id="1.20.5.170">
    <property type="match status" value="1"/>
</dbReference>
<feature type="domain" description="Trimeric autotransporter adhesin YadA-like head" evidence="12">
    <location>
        <begin position="199"/>
        <end position="223"/>
    </location>
</feature>
<comment type="similarity">
    <text evidence="3">Belongs to the autotransporter-2 (AT-2) (TC 1.B.40) family.</text>
</comment>